<proteinExistence type="predicted"/>
<accession>A0A317F922</accession>
<reference evidence="2" key="1">
    <citation type="submission" date="2018-05" db="EMBL/GenBank/DDBJ databases">
        <authorList>
            <person name="Du Z."/>
            <person name="Wang X."/>
        </authorList>
    </citation>
    <scope>NUCLEOTIDE SEQUENCE [LARGE SCALE GENOMIC DNA]</scope>
    <source>
        <strain evidence="2">CQN31</strain>
    </source>
</reference>
<organism evidence="1 2">
    <name type="scientific">Falsiroseomonas bella</name>
    <dbReference type="NCBI Taxonomy" id="2184016"/>
    <lineage>
        <taxon>Bacteria</taxon>
        <taxon>Pseudomonadati</taxon>
        <taxon>Pseudomonadota</taxon>
        <taxon>Alphaproteobacteria</taxon>
        <taxon>Acetobacterales</taxon>
        <taxon>Roseomonadaceae</taxon>
        <taxon>Falsiroseomonas</taxon>
    </lineage>
</organism>
<gene>
    <name evidence="1" type="ORF">DFH01_21495</name>
</gene>
<dbReference type="RefSeq" id="WP_109872565.1">
    <property type="nucleotide sequence ID" value="NZ_QGNA01000005.1"/>
</dbReference>
<dbReference type="AlphaFoldDB" id="A0A317F922"/>
<dbReference type="EMBL" id="QGNA01000005">
    <property type="protein sequence ID" value="PWS34923.1"/>
    <property type="molecule type" value="Genomic_DNA"/>
</dbReference>
<name>A0A317F922_9PROT</name>
<evidence type="ECO:0000313" key="1">
    <source>
        <dbReference type="EMBL" id="PWS34923.1"/>
    </source>
</evidence>
<dbReference type="OrthoDB" id="7266224at2"/>
<evidence type="ECO:0000313" key="2">
    <source>
        <dbReference type="Proteomes" id="UP000245765"/>
    </source>
</evidence>
<protein>
    <submittedName>
        <fullName evidence="1">Uncharacterized protein</fullName>
    </submittedName>
</protein>
<comment type="caution">
    <text evidence="1">The sequence shown here is derived from an EMBL/GenBank/DDBJ whole genome shotgun (WGS) entry which is preliminary data.</text>
</comment>
<sequence length="230" mass="24735">MDAALERRNLARLRDDAGPLVEAMPPEAQPFAEFVLHELARAAARLDMLEAAQQEARLSREERLRLDPLRFIPAARLAAALGPAAAAEAGPVAVTPGAPDFIGQGWWETEQTEGGALTWSGAARCATLLLPALGGGELVLTLCLRSPFGLPLDIAEHDIFLDGVPLAFDTVSNDGTVGIFEARPVLPELPAGARLTFLLHGPQHEDPSRGPRRDTRRIGLGLLWVRLERA</sequence>
<keyword evidence="2" id="KW-1185">Reference proteome</keyword>
<dbReference type="Proteomes" id="UP000245765">
    <property type="component" value="Unassembled WGS sequence"/>
</dbReference>